<proteinExistence type="predicted"/>
<evidence type="ECO:0000313" key="1">
    <source>
        <dbReference type="EMBL" id="TQM74575.1"/>
    </source>
</evidence>
<gene>
    <name evidence="1" type="ORF">FHX40_1253</name>
</gene>
<dbReference type="AlphaFoldDB" id="A0A543IVG9"/>
<name>A0A543IVG9_9ACTN</name>
<dbReference type="EMBL" id="VFPQ01000001">
    <property type="protein sequence ID" value="TQM74575.1"/>
    <property type="molecule type" value="Genomic_DNA"/>
</dbReference>
<keyword evidence="2" id="KW-1185">Reference proteome</keyword>
<evidence type="ECO:0000313" key="2">
    <source>
        <dbReference type="Proteomes" id="UP000319213"/>
    </source>
</evidence>
<dbReference type="Proteomes" id="UP000319213">
    <property type="component" value="Unassembled WGS sequence"/>
</dbReference>
<comment type="caution">
    <text evidence="1">The sequence shown here is derived from an EMBL/GenBank/DDBJ whole genome shotgun (WGS) entry which is preliminary data.</text>
</comment>
<protein>
    <submittedName>
        <fullName evidence="1">Uncharacterized protein</fullName>
    </submittedName>
</protein>
<reference evidence="1 2" key="1">
    <citation type="submission" date="2019-06" db="EMBL/GenBank/DDBJ databases">
        <title>Sequencing the genomes of 1000 actinobacteria strains.</title>
        <authorList>
            <person name="Klenk H.-P."/>
        </authorList>
    </citation>
    <scope>NUCLEOTIDE SEQUENCE [LARGE SCALE GENOMIC DNA]</scope>
    <source>
        <strain evidence="1 2">DSM 43186</strain>
    </source>
</reference>
<dbReference type="RefSeq" id="WP_170198732.1">
    <property type="nucleotide sequence ID" value="NZ_BMPV01000003.1"/>
</dbReference>
<accession>A0A543IVG9</accession>
<sequence>MSEIDEAYLLAALRLGAGVDPAPLAVSAAARAAFALRLPGAVTADPVPVPRPVGARSPAEPRLHRFQAPGVTIDVELTHAEGRVDVAGQVTGGSWDEGPGRVEIRTLHDRWVRFPTETGHFAATGLPVGWLSVVWYRTGLPVVATRWINTRRLDADD</sequence>
<organism evidence="1 2">
    <name type="scientific">Thermopolyspora flexuosa</name>
    <dbReference type="NCBI Taxonomy" id="103836"/>
    <lineage>
        <taxon>Bacteria</taxon>
        <taxon>Bacillati</taxon>
        <taxon>Actinomycetota</taxon>
        <taxon>Actinomycetes</taxon>
        <taxon>Streptosporangiales</taxon>
        <taxon>Streptosporangiaceae</taxon>
        <taxon>Thermopolyspora</taxon>
    </lineage>
</organism>